<dbReference type="InterPro" id="IPR045659">
    <property type="entry name" value="LptD_2"/>
</dbReference>
<proteinExistence type="predicted"/>
<dbReference type="PANTHER" id="PTHR30189:SF1">
    <property type="entry name" value="LPS-ASSEMBLY PROTEIN LPTD"/>
    <property type="match status" value="1"/>
</dbReference>
<reference evidence="2" key="1">
    <citation type="journal article" date="2020" name="mSystems">
        <title>Genome- and Community-Level Interaction Insights into Carbon Utilization and Element Cycling Functions of Hydrothermarchaeota in Hydrothermal Sediment.</title>
        <authorList>
            <person name="Zhou Z."/>
            <person name="Liu Y."/>
            <person name="Xu W."/>
            <person name="Pan J."/>
            <person name="Luo Z.H."/>
            <person name="Li M."/>
        </authorList>
    </citation>
    <scope>NUCLEOTIDE SEQUENCE [LARGE SCALE GENOMIC DNA]</scope>
    <source>
        <strain evidence="2">SpSt-876</strain>
    </source>
</reference>
<protein>
    <submittedName>
        <fullName evidence="2">LPS-assembly protein LptD</fullName>
    </submittedName>
</protein>
<accession>A0A7C6ED45</accession>
<dbReference type="GO" id="GO:0009279">
    <property type="term" value="C:cell outer membrane"/>
    <property type="evidence" value="ECO:0007669"/>
    <property type="project" value="TreeGrafter"/>
</dbReference>
<organism evidence="2">
    <name type="scientific">candidate division WOR-3 bacterium</name>
    <dbReference type="NCBI Taxonomy" id="2052148"/>
    <lineage>
        <taxon>Bacteria</taxon>
        <taxon>Bacteria division WOR-3</taxon>
    </lineage>
</organism>
<dbReference type="EMBL" id="DTLI01000133">
    <property type="protein sequence ID" value="HHS52220.1"/>
    <property type="molecule type" value="Genomic_DNA"/>
</dbReference>
<dbReference type="PANTHER" id="PTHR30189">
    <property type="entry name" value="LPS-ASSEMBLY PROTEIN"/>
    <property type="match status" value="1"/>
</dbReference>
<sequence>MFAFILIYLLLEPKLATDSLKYDTTDIVLFGGKSLTYFAQEEKVIIIDSAWIRYREMSLFADSIEYDTKRHLISAFPRKISPNAPDSSKGQFHYVTFKTTAETIIGFELHYNVNSRKGMMRRASTEVTNGFFQGEEIWLVKEKTLNVNQGYYTTCDRSPPHYHFFGSKVRVLMDDMVIAQPVVLKIGKVPIAIAPFWFFPIGKNRKSGLSPFKVGQSNVFGYYAKGMSYYWVINDYSDMTFGLDFMMKKGFYPKMEGRYIVNPFAQGQLLLTYIREFDTKKVRYSLQGKHSSVFFFDSDLTAYADYQSDERLISDYTEDRIEWLKKELFSYAQLSRSFRRIGKGTVFVQHRRDFTLNATEILLPKINIGFYSRPIFRTWNISPGISFNNNILTIADSLKTENRSAGLNLGIAPPPLPFGPLDISQSFGYNETKQYKQLAPDSIDLKRGVSSATGLGSSQKVFQSLNLQENLSVNENIRVSDTIAYESRYSFSTGADITLYKIFGIEGLGLHGVLHQVTPSIAYSVTPRVRQKGFLGIPRLDTIPETRGLSFSIANLFQGKIGEDKIKRDLCYINFNSSYDFLQQKLAPIGTGADFFILQLPGLNLTVNINTVFDLDSLVRLRRITDYSTQTNFYYSLSRSRSDTASKGLRNFSINLTHFLKPQSNMLTANLAFTLPGWAFNIATGSNLKRPWPPADINLSIVKDLHCWELLITGSGMGTRWAYDFKLRIKKIPEVSIGKGILNFVLP</sequence>
<gene>
    <name evidence="2" type="ORF">ENW73_05060</name>
</gene>
<evidence type="ECO:0000313" key="2">
    <source>
        <dbReference type="EMBL" id="HHS52220.1"/>
    </source>
</evidence>
<dbReference type="Pfam" id="PF19838">
    <property type="entry name" value="LptD_2"/>
    <property type="match status" value="1"/>
</dbReference>
<dbReference type="AlphaFoldDB" id="A0A7C6ED45"/>
<dbReference type="GO" id="GO:1990351">
    <property type="term" value="C:transporter complex"/>
    <property type="evidence" value="ECO:0007669"/>
    <property type="project" value="TreeGrafter"/>
</dbReference>
<evidence type="ECO:0000259" key="1">
    <source>
        <dbReference type="Pfam" id="PF19838"/>
    </source>
</evidence>
<dbReference type="InterPro" id="IPR050218">
    <property type="entry name" value="LptD"/>
</dbReference>
<name>A0A7C6ED45_UNCW3</name>
<feature type="domain" description="LPS-assembly protein LptD central" evidence="1">
    <location>
        <begin position="177"/>
        <end position="613"/>
    </location>
</feature>
<comment type="caution">
    <text evidence="2">The sequence shown here is derived from an EMBL/GenBank/DDBJ whole genome shotgun (WGS) entry which is preliminary data.</text>
</comment>